<keyword evidence="4" id="KW-1185">Reference proteome</keyword>
<keyword evidence="1" id="KW-0472">Membrane</keyword>
<accession>A0ABU8XU42</accession>
<keyword evidence="1" id="KW-0812">Transmembrane</keyword>
<feature type="transmembrane region" description="Helical" evidence="1">
    <location>
        <begin position="79"/>
        <end position="97"/>
    </location>
</feature>
<gene>
    <name evidence="3" type="ORF">U1T56_16355</name>
</gene>
<comment type="caution">
    <text evidence="3">The sequence shown here is derived from an EMBL/GenBank/DDBJ whole genome shotgun (WGS) entry which is preliminary data.</text>
</comment>
<sequence>MTTVRSLRLGEAVLGGGVLALGVFIAVETARLEVAPSHTTIGPRLFPSLIAGGLIVIGLLVLREAFFGHVAHERGRFELDWLAVGLVSAGLVAQMLLLETLGWIPASTLLFVAAARAFGSRRLLLDMVIGLALTGAAFVVFNAGLGLTLPTGTAIERLLPGGGDDSGE</sequence>
<evidence type="ECO:0000256" key="1">
    <source>
        <dbReference type="SAM" id="Phobius"/>
    </source>
</evidence>
<feature type="transmembrane region" description="Helical" evidence="1">
    <location>
        <begin position="128"/>
        <end position="149"/>
    </location>
</feature>
<feature type="domain" description="DUF1468" evidence="2">
    <location>
        <begin position="14"/>
        <end position="150"/>
    </location>
</feature>
<organism evidence="3 4">
    <name type="scientific">Benzoatithermus flavus</name>
    <dbReference type="NCBI Taxonomy" id="3108223"/>
    <lineage>
        <taxon>Bacteria</taxon>
        <taxon>Pseudomonadati</taxon>
        <taxon>Pseudomonadota</taxon>
        <taxon>Alphaproteobacteria</taxon>
        <taxon>Geminicoccales</taxon>
        <taxon>Geminicoccaceae</taxon>
        <taxon>Benzoatithermus</taxon>
    </lineage>
</organism>
<dbReference type="EMBL" id="JBBLZC010000017">
    <property type="protein sequence ID" value="MEK0084727.1"/>
    <property type="molecule type" value="Genomic_DNA"/>
</dbReference>
<protein>
    <submittedName>
        <fullName evidence="3">Tripartite tricarboxylate transporter TctB family protein</fullName>
    </submittedName>
</protein>
<dbReference type="InterPro" id="IPR009936">
    <property type="entry name" value="DUF1468"/>
</dbReference>
<name>A0ABU8XU42_9PROT</name>
<dbReference type="Proteomes" id="UP001375743">
    <property type="component" value="Unassembled WGS sequence"/>
</dbReference>
<reference evidence="3 4" key="1">
    <citation type="submission" date="2024-01" db="EMBL/GenBank/DDBJ databases">
        <title>Multi-omics insights into the function and evolution of sodium benzoate biodegradation pathways in Benzoatithermus flavus gen. nov., sp. nov. from hot spring.</title>
        <authorList>
            <person name="Hu C.-J."/>
            <person name="Li W.-J."/>
        </authorList>
    </citation>
    <scope>NUCLEOTIDE SEQUENCE [LARGE SCALE GENOMIC DNA]</scope>
    <source>
        <strain evidence="3 4">SYSU G07066</strain>
    </source>
</reference>
<proteinExistence type="predicted"/>
<evidence type="ECO:0000313" key="4">
    <source>
        <dbReference type="Proteomes" id="UP001375743"/>
    </source>
</evidence>
<evidence type="ECO:0000313" key="3">
    <source>
        <dbReference type="EMBL" id="MEK0084727.1"/>
    </source>
</evidence>
<feature type="transmembrane region" description="Helical" evidence="1">
    <location>
        <begin position="12"/>
        <end position="32"/>
    </location>
</feature>
<feature type="transmembrane region" description="Helical" evidence="1">
    <location>
        <begin position="44"/>
        <end position="67"/>
    </location>
</feature>
<dbReference type="RefSeq" id="WP_418160573.1">
    <property type="nucleotide sequence ID" value="NZ_JBBLZC010000017.1"/>
</dbReference>
<keyword evidence="1" id="KW-1133">Transmembrane helix</keyword>
<evidence type="ECO:0000259" key="2">
    <source>
        <dbReference type="Pfam" id="PF07331"/>
    </source>
</evidence>
<dbReference type="Pfam" id="PF07331">
    <property type="entry name" value="TctB"/>
    <property type="match status" value="1"/>
</dbReference>